<dbReference type="PANTHER" id="PTHR12585">
    <property type="entry name" value="SCC1 / RAD21 FAMILY MEMBER"/>
    <property type="match status" value="1"/>
</dbReference>
<dbReference type="OrthoDB" id="185373at2759"/>
<dbReference type="Pfam" id="PF04824">
    <property type="entry name" value="Rad21_Rec8"/>
    <property type="match status" value="1"/>
</dbReference>
<evidence type="ECO:0008006" key="9">
    <source>
        <dbReference type="Google" id="ProtNLM"/>
    </source>
</evidence>
<feature type="compositionally biased region" description="Basic and acidic residues" evidence="4">
    <location>
        <begin position="245"/>
        <end position="277"/>
    </location>
</feature>
<evidence type="ECO:0000313" key="7">
    <source>
        <dbReference type="EMBL" id="KAG0499001.1"/>
    </source>
</evidence>
<evidence type="ECO:0000256" key="3">
    <source>
        <dbReference type="ARBA" id="ARBA00023242"/>
    </source>
</evidence>
<feature type="domain" description="Rad21/Rec8-like protein C-terminal eukaryotic" evidence="5">
    <location>
        <begin position="519"/>
        <end position="572"/>
    </location>
</feature>
<dbReference type="SUPFAM" id="SSF46785">
    <property type="entry name" value="Winged helix' DNA-binding domain"/>
    <property type="match status" value="1"/>
</dbReference>
<dbReference type="GO" id="GO:0005634">
    <property type="term" value="C:nucleus"/>
    <property type="evidence" value="ECO:0007669"/>
    <property type="project" value="UniProtKB-SubCell"/>
</dbReference>
<comment type="similarity">
    <text evidence="2">Belongs to the rad21 family.</text>
</comment>
<keyword evidence="3" id="KW-0539">Nucleus</keyword>
<comment type="caution">
    <text evidence="7">The sequence shown here is derived from an EMBL/GenBank/DDBJ whole genome shotgun (WGS) entry which is preliminary data.</text>
</comment>
<evidence type="ECO:0000256" key="2">
    <source>
        <dbReference type="ARBA" id="ARBA00009870"/>
    </source>
</evidence>
<dbReference type="Proteomes" id="UP000636800">
    <property type="component" value="Chromosome 1"/>
</dbReference>
<sequence>MFYSHQLLARKAPLGQIWMAATLGSKIKRRSLEKLDIPRICEEILNPSIPMALRLSGILMGGVVNVFKRKVDVLYDDVNRFLEELNRAFRAKISSNSGSKTQARGKAQVRSEAAITIADKDYVNFDTELHSMLHSDPVFEVGRFQNMTLEDLHDQYVNIFIGDDDPSSQRHQADPADITLPDNVNLGTMHSHLFGCFERFDAGDDVFSQVEFTSQVLPETPQQVPKVDIPPLEPIHDCAIEHKQMEGENRQQEKNEHSIKKEDEHEVPRSEDKERSLQRHFKRKTRGNCNKAIIDEQMMIPYETYHSWLNDDWNVNLMRRKRKTKHAHMLHSIKLDTLMDLPPLCLMSISKNFLHEIHYPEQLMELWLKNSIGNPQTPPRSALQNGSPHSLPEQVQLPDFAEFQTDFDIDKMMAAEEDNNLVPRVFPGGFTSSGSLGEASHPISSSEAGHKPYTSERQNSLPIGNLDTVAEDMLMADLAPLEETGPTQTPSHQTAAYPFDKITESIRMQLKSHFDKPGNSQTESFNQLAEGLPRKRAAQLFYQTCVMATLDYVRVEQTVPFGDISISRGTKM</sequence>
<comment type="subcellular location">
    <subcellularLocation>
        <location evidence="1">Nucleus</location>
    </subcellularLocation>
</comment>
<dbReference type="InterPro" id="IPR023093">
    <property type="entry name" value="ScpA-like_C"/>
</dbReference>
<dbReference type="GO" id="GO:0003682">
    <property type="term" value="F:chromatin binding"/>
    <property type="evidence" value="ECO:0007669"/>
    <property type="project" value="TreeGrafter"/>
</dbReference>
<feature type="region of interest" description="Disordered" evidence="4">
    <location>
        <begin position="245"/>
        <end position="283"/>
    </location>
</feature>
<dbReference type="Pfam" id="PF04825">
    <property type="entry name" value="Rad21_Rec8_N"/>
    <property type="match status" value="1"/>
</dbReference>
<evidence type="ECO:0000313" key="8">
    <source>
        <dbReference type="Proteomes" id="UP000636800"/>
    </source>
</evidence>
<evidence type="ECO:0000256" key="4">
    <source>
        <dbReference type="SAM" id="MobiDB-lite"/>
    </source>
</evidence>
<feature type="region of interest" description="Disordered" evidence="4">
    <location>
        <begin position="433"/>
        <end position="461"/>
    </location>
</feature>
<dbReference type="Gene3D" id="1.10.10.580">
    <property type="entry name" value="Structural maintenance of chromosome 1. Chain E"/>
    <property type="match status" value="1"/>
</dbReference>
<dbReference type="GO" id="GO:0051754">
    <property type="term" value="P:meiotic sister chromatid cohesion, centromeric"/>
    <property type="evidence" value="ECO:0007669"/>
    <property type="project" value="TreeGrafter"/>
</dbReference>
<proteinExistence type="inferred from homology"/>
<keyword evidence="8" id="KW-1185">Reference proteome</keyword>
<dbReference type="InterPro" id="IPR006909">
    <property type="entry name" value="Rad21/Rec8_C_eu"/>
</dbReference>
<organism evidence="7 8">
    <name type="scientific">Vanilla planifolia</name>
    <name type="common">Vanilla</name>
    <dbReference type="NCBI Taxonomy" id="51239"/>
    <lineage>
        <taxon>Eukaryota</taxon>
        <taxon>Viridiplantae</taxon>
        <taxon>Streptophyta</taxon>
        <taxon>Embryophyta</taxon>
        <taxon>Tracheophyta</taxon>
        <taxon>Spermatophyta</taxon>
        <taxon>Magnoliopsida</taxon>
        <taxon>Liliopsida</taxon>
        <taxon>Asparagales</taxon>
        <taxon>Orchidaceae</taxon>
        <taxon>Vanilloideae</taxon>
        <taxon>Vanilleae</taxon>
        <taxon>Vanilla</taxon>
    </lineage>
</organism>
<dbReference type="AlphaFoldDB" id="A0A835VJN3"/>
<dbReference type="InterPro" id="IPR039781">
    <property type="entry name" value="Rad21/Rec8-like"/>
</dbReference>
<name>A0A835VJN3_VANPL</name>
<gene>
    <name evidence="7" type="ORF">HPP92_003692</name>
</gene>
<dbReference type="PANTHER" id="PTHR12585:SF64">
    <property type="entry name" value="SISTER CHROMATID COHESION 1 PROTEIN 1"/>
    <property type="match status" value="1"/>
</dbReference>
<protein>
    <recommendedName>
        <fullName evidence="9">Sister chromatid cohesion 1 protein 1</fullName>
    </recommendedName>
</protein>
<evidence type="ECO:0000259" key="5">
    <source>
        <dbReference type="Pfam" id="PF04824"/>
    </source>
</evidence>
<dbReference type="GO" id="GO:0008278">
    <property type="term" value="C:cohesin complex"/>
    <property type="evidence" value="ECO:0007669"/>
    <property type="project" value="InterPro"/>
</dbReference>
<evidence type="ECO:0000259" key="6">
    <source>
        <dbReference type="Pfam" id="PF04825"/>
    </source>
</evidence>
<feature type="domain" description="Rad21/Rec8-like protein N-terminal" evidence="6">
    <location>
        <begin position="1"/>
        <end position="97"/>
    </location>
</feature>
<evidence type="ECO:0000256" key="1">
    <source>
        <dbReference type="ARBA" id="ARBA00004123"/>
    </source>
</evidence>
<reference evidence="7 8" key="1">
    <citation type="journal article" date="2020" name="Nat. Food">
        <title>A phased Vanilla planifolia genome enables genetic improvement of flavour and production.</title>
        <authorList>
            <person name="Hasing T."/>
            <person name="Tang H."/>
            <person name="Brym M."/>
            <person name="Khazi F."/>
            <person name="Huang T."/>
            <person name="Chambers A.H."/>
        </authorList>
    </citation>
    <scope>NUCLEOTIDE SEQUENCE [LARGE SCALE GENOMIC DNA]</scope>
    <source>
        <tissue evidence="7">Leaf</tissue>
    </source>
</reference>
<accession>A0A835VJN3</accession>
<dbReference type="InterPro" id="IPR036390">
    <property type="entry name" value="WH_DNA-bd_sf"/>
</dbReference>
<dbReference type="EMBL" id="JADCNL010000001">
    <property type="protein sequence ID" value="KAG0499001.1"/>
    <property type="molecule type" value="Genomic_DNA"/>
</dbReference>
<dbReference type="InterPro" id="IPR006910">
    <property type="entry name" value="Rad21_Rec8_N"/>
</dbReference>